<dbReference type="RefSeq" id="WP_167221261.1">
    <property type="nucleotide sequence ID" value="NZ_JAAQPH010000002.1"/>
</dbReference>
<dbReference type="Proteomes" id="UP000761264">
    <property type="component" value="Unassembled WGS sequence"/>
</dbReference>
<name>A0A967C356_9PROT</name>
<proteinExistence type="predicted"/>
<dbReference type="AlphaFoldDB" id="A0A967C356"/>
<evidence type="ECO:0000313" key="2">
    <source>
        <dbReference type="Proteomes" id="UP000761264"/>
    </source>
</evidence>
<keyword evidence="2" id="KW-1185">Reference proteome</keyword>
<evidence type="ECO:0000313" key="1">
    <source>
        <dbReference type="EMBL" id="NIA67570.1"/>
    </source>
</evidence>
<reference evidence="1" key="1">
    <citation type="submission" date="2020-03" db="EMBL/GenBank/DDBJ databases">
        <title>Genome of Pelagibius litoralis DSM 21314T.</title>
        <authorList>
            <person name="Wang G."/>
        </authorList>
    </citation>
    <scope>NUCLEOTIDE SEQUENCE</scope>
    <source>
        <strain evidence="1">DSM 21314</strain>
    </source>
</reference>
<accession>A0A967C356</accession>
<dbReference type="EMBL" id="JAAQPH010000002">
    <property type="protein sequence ID" value="NIA67570.1"/>
    <property type="molecule type" value="Genomic_DNA"/>
</dbReference>
<gene>
    <name evidence="1" type="ORF">HBA54_03105</name>
</gene>
<organism evidence="1 2">
    <name type="scientific">Pelagibius litoralis</name>
    <dbReference type="NCBI Taxonomy" id="374515"/>
    <lineage>
        <taxon>Bacteria</taxon>
        <taxon>Pseudomonadati</taxon>
        <taxon>Pseudomonadota</taxon>
        <taxon>Alphaproteobacteria</taxon>
        <taxon>Rhodospirillales</taxon>
        <taxon>Rhodovibrionaceae</taxon>
        <taxon>Pelagibius</taxon>
    </lineage>
</organism>
<protein>
    <submittedName>
        <fullName evidence="1">Uncharacterized protein</fullName>
    </submittedName>
</protein>
<comment type="caution">
    <text evidence="1">The sequence shown here is derived from an EMBL/GenBank/DDBJ whole genome shotgun (WGS) entry which is preliminary data.</text>
</comment>
<sequence length="173" mass="18812">MTFRKLTLGQVDAVTDAVYYLENLTDVWARCGSPGYSQHVDAFIGTLVDGGVQKLSRAWEATREGRTPTSDASEPSQTIANAFKDWRAAADGYEAAECTPENVEEDKAKDGLLGTANELAGALMRWPAENGADVLLKLDALEWTTDQWAVSLNTNEEVKPLVSDLRRLFGGAS</sequence>